<comment type="similarity">
    <text evidence="1">Belongs to the TRIAP1/MDM35 family.</text>
</comment>
<dbReference type="CTD" id="8237682"/>
<keyword evidence="4" id="KW-0175">Coiled coil</keyword>
<dbReference type="GO" id="GO:1990050">
    <property type="term" value="F:phosphatidic acid transfer activity"/>
    <property type="evidence" value="ECO:0007669"/>
    <property type="project" value="TreeGrafter"/>
</dbReference>
<evidence type="ECO:0000256" key="3">
    <source>
        <dbReference type="ARBA" id="ARBA00023706"/>
    </source>
</evidence>
<dbReference type="EnsemblMetazoa" id="PHUM394500-RA">
    <property type="protein sequence ID" value="PHUM394500-PA"/>
    <property type="gene ID" value="PHUM394500"/>
</dbReference>
<accession>E0VR76</accession>
<dbReference type="AlphaFoldDB" id="E0VR76"/>
<dbReference type="GeneID" id="8237682"/>
<gene>
    <name evidence="6" type="primary">8237682</name>
    <name evidence="5" type="ORF">Phum_PHUM394500</name>
</gene>
<evidence type="ECO:0000256" key="2">
    <source>
        <dbReference type="ARBA" id="ARBA00023157"/>
    </source>
</evidence>
<sequence>MNSIGPNCNEFKKNYDACFQNWFKNHFLKGETDDSMCREQFQQYNECVRKAMKDQQIDLKQLEQEVLNTSEEQKVPQN</sequence>
<dbReference type="Proteomes" id="UP000009046">
    <property type="component" value="Unassembled WGS sequence"/>
</dbReference>
<evidence type="ECO:0000256" key="4">
    <source>
        <dbReference type="SAM" id="Coils"/>
    </source>
</evidence>
<dbReference type="GO" id="GO:0005758">
    <property type="term" value="C:mitochondrial intermembrane space"/>
    <property type="evidence" value="ECO:0007669"/>
    <property type="project" value="TreeGrafter"/>
</dbReference>
<evidence type="ECO:0000313" key="6">
    <source>
        <dbReference type="EnsemblMetazoa" id="PHUM394500-PA"/>
    </source>
</evidence>
<dbReference type="KEGG" id="phu:Phum_PHUM394500"/>
<dbReference type="GO" id="GO:0005634">
    <property type="term" value="C:nucleus"/>
    <property type="evidence" value="ECO:0007669"/>
    <property type="project" value="TreeGrafter"/>
</dbReference>
<dbReference type="OrthoDB" id="19091at2759"/>
<dbReference type="EMBL" id="AAZO01004620">
    <property type="status" value="NOT_ANNOTATED_CDS"/>
    <property type="molecule type" value="Genomic_DNA"/>
</dbReference>
<keyword evidence="7" id="KW-1185">Reference proteome</keyword>
<proteinExistence type="inferred from homology"/>
<organism>
    <name type="scientific">Pediculus humanus subsp. corporis</name>
    <name type="common">Body louse</name>
    <dbReference type="NCBI Taxonomy" id="121224"/>
    <lineage>
        <taxon>Eukaryota</taxon>
        <taxon>Metazoa</taxon>
        <taxon>Ecdysozoa</taxon>
        <taxon>Arthropoda</taxon>
        <taxon>Hexapoda</taxon>
        <taxon>Insecta</taxon>
        <taxon>Pterygota</taxon>
        <taxon>Neoptera</taxon>
        <taxon>Paraneoptera</taxon>
        <taxon>Psocodea</taxon>
        <taxon>Troctomorpha</taxon>
        <taxon>Phthiraptera</taxon>
        <taxon>Anoplura</taxon>
        <taxon>Pediculidae</taxon>
        <taxon>Pediculus</taxon>
    </lineage>
</organism>
<dbReference type="InterPro" id="IPR007918">
    <property type="entry name" value="MDM35_apoptosis"/>
</dbReference>
<feature type="coiled-coil region" evidence="4">
    <location>
        <begin position="45"/>
        <end position="72"/>
    </location>
</feature>
<protein>
    <submittedName>
        <fullName evidence="5 6">TP53-regulated inhibitor of apoptosis, putative</fullName>
    </submittedName>
</protein>
<keyword evidence="2" id="KW-1015">Disulfide bond</keyword>
<dbReference type="EMBL" id="DS235459">
    <property type="protein sequence ID" value="EEB15882.1"/>
    <property type="molecule type" value="Genomic_DNA"/>
</dbReference>
<evidence type="ECO:0000313" key="5">
    <source>
        <dbReference type="EMBL" id="EEB15882.1"/>
    </source>
</evidence>
<dbReference type="GO" id="GO:0045332">
    <property type="term" value="P:phospholipid translocation"/>
    <property type="evidence" value="ECO:0007669"/>
    <property type="project" value="TreeGrafter"/>
</dbReference>
<dbReference type="PROSITE" id="PS51808">
    <property type="entry name" value="CHCH"/>
    <property type="match status" value="1"/>
</dbReference>
<reference evidence="5" key="1">
    <citation type="submission" date="2007-04" db="EMBL/GenBank/DDBJ databases">
        <title>Annotation of Pediculus humanus corporis strain USDA.</title>
        <authorList>
            <person name="Kirkness E."/>
            <person name="Hannick L."/>
            <person name="Hass B."/>
            <person name="Bruggner R."/>
            <person name="Lawson D."/>
            <person name="Bidwell S."/>
            <person name="Joardar V."/>
            <person name="Caler E."/>
            <person name="Walenz B."/>
            <person name="Inman J."/>
            <person name="Schobel S."/>
            <person name="Galinsky K."/>
            <person name="Amedeo P."/>
            <person name="Strausberg R."/>
        </authorList>
    </citation>
    <scope>NUCLEOTIDE SEQUENCE</scope>
    <source>
        <strain evidence="5">USDA</strain>
    </source>
</reference>
<dbReference type="OMA" id="KKYDDCF"/>
<dbReference type="GO" id="GO:0005829">
    <property type="term" value="C:cytosol"/>
    <property type="evidence" value="ECO:0007669"/>
    <property type="project" value="TreeGrafter"/>
</dbReference>
<dbReference type="VEuPathDB" id="VectorBase:PHUM394500"/>
<dbReference type="FunCoup" id="E0VR76">
    <property type="interactions" value="970"/>
</dbReference>
<dbReference type="PANTHER" id="PTHR46403">
    <property type="entry name" value="TP53-REGULATED INHIBITOR OF APOPTOSIS 1"/>
    <property type="match status" value="1"/>
</dbReference>
<dbReference type="eggNOG" id="KOG3481">
    <property type="taxonomic scope" value="Eukaryota"/>
</dbReference>
<dbReference type="RefSeq" id="XP_002428620.1">
    <property type="nucleotide sequence ID" value="XM_002428575.1"/>
</dbReference>
<evidence type="ECO:0000256" key="1">
    <source>
        <dbReference type="ARBA" id="ARBA00006196"/>
    </source>
</evidence>
<dbReference type="Pfam" id="PF05254">
    <property type="entry name" value="UPF0203"/>
    <property type="match status" value="1"/>
</dbReference>
<dbReference type="HOGENOM" id="CLU_101473_4_0_1"/>
<comment type="catalytic activity">
    <reaction evidence="3">
        <text>a 1,2-diacyl-sn-glycero-3-phosphate(in) = a 1,2-diacyl-sn-glycero-3-phosphate(out)</text>
        <dbReference type="Rhea" id="RHEA:36435"/>
        <dbReference type="ChEBI" id="CHEBI:58608"/>
    </reaction>
</comment>
<dbReference type="InParanoid" id="E0VR76"/>
<name>E0VR76_PEDHC</name>
<dbReference type="PANTHER" id="PTHR46403:SF1">
    <property type="entry name" value="TP53-REGULATED INHIBITOR OF APOPTOSIS 1"/>
    <property type="match status" value="1"/>
</dbReference>
<reference evidence="6" key="3">
    <citation type="submission" date="2020-05" db="UniProtKB">
        <authorList>
            <consortium name="EnsemblMetazoa"/>
        </authorList>
    </citation>
    <scope>IDENTIFICATION</scope>
    <source>
        <strain evidence="6">USDA</strain>
    </source>
</reference>
<dbReference type="STRING" id="121224.E0VR76"/>
<reference evidence="5" key="2">
    <citation type="submission" date="2007-04" db="EMBL/GenBank/DDBJ databases">
        <title>The genome of the human body louse.</title>
        <authorList>
            <consortium name="The Human Body Louse Genome Consortium"/>
            <person name="Kirkness E."/>
            <person name="Walenz B."/>
            <person name="Hass B."/>
            <person name="Bruggner R."/>
            <person name="Strausberg R."/>
        </authorList>
    </citation>
    <scope>NUCLEOTIDE SEQUENCE</scope>
    <source>
        <strain evidence="5">USDA</strain>
    </source>
</reference>
<evidence type="ECO:0000313" key="7">
    <source>
        <dbReference type="Proteomes" id="UP000009046"/>
    </source>
</evidence>